<comment type="caution">
    <text evidence="2">The sequence shown here is derived from an EMBL/GenBank/DDBJ whole genome shotgun (WGS) entry which is preliminary data.</text>
</comment>
<proteinExistence type="predicted"/>
<dbReference type="Proteomes" id="UP001221757">
    <property type="component" value="Unassembled WGS sequence"/>
</dbReference>
<feature type="transmembrane region" description="Helical" evidence="1">
    <location>
        <begin position="67"/>
        <end position="96"/>
    </location>
</feature>
<accession>A0AAD7G5K6</accession>
<sequence length="141" mass="16106">MVTKTRLRGWLSTENQGTTDSRRVARPIRLYAPFYNGLGAGLSLFFVTRGLSTQLIEWRYDGDYRHFSFIVAVPYLICVSLFFALQVIGCVSFVAGPVSHYHENSRYYSAIRPEVNADVDHHLPHVTVEMPVHKESLKDVM</sequence>
<organism evidence="2 3">
    <name type="scientific">Mycena rosella</name>
    <name type="common">Pink bonnet</name>
    <name type="synonym">Agaricus rosellus</name>
    <dbReference type="NCBI Taxonomy" id="1033263"/>
    <lineage>
        <taxon>Eukaryota</taxon>
        <taxon>Fungi</taxon>
        <taxon>Dikarya</taxon>
        <taxon>Basidiomycota</taxon>
        <taxon>Agaricomycotina</taxon>
        <taxon>Agaricomycetes</taxon>
        <taxon>Agaricomycetidae</taxon>
        <taxon>Agaricales</taxon>
        <taxon>Marasmiineae</taxon>
        <taxon>Mycenaceae</taxon>
        <taxon>Mycena</taxon>
    </lineage>
</organism>
<keyword evidence="1" id="KW-0812">Transmembrane</keyword>
<keyword evidence="1" id="KW-0472">Membrane</keyword>
<name>A0AAD7G5K6_MYCRO</name>
<keyword evidence="1" id="KW-1133">Transmembrane helix</keyword>
<reference evidence="2" key="1">
    <citation type="submission" date="2023-03" db="EMBL/GenBank/DDBJ databases">
        <title>Massive genome expansion in bonnet fungi (Mycena s.s.) driven by repeated elements and novel gene families across ecological guilds.</title>
        <authorList>
            <consortium name="Lawrence Berkeley National Laboratory"/>
            <person name="Harder C.B."/>
            <person name="Miyauchi S."/>
            <person name="Viragh M."/>
            <person name="Kuo A."/>
            <person name="Thoen E."/>
            <person name="Andreopoulos B."/>
            <person name="Lu D."/>
            <person name="Skrede I."/>
            <person name="Drula E."/>
            <person name="Henrissat B."/>
            <person name="Morin E."/>
            <person name="Kohler A."/>
            <person name="Barry K."/>
            <person name="LaButti K."/>
            <person name="Morin E."/>
            <person name="Salamov A."/>
            <person name="Lipzen A."/>
            <person name="Mereny Z."/>
            <person name="Hegedus B."/>
            <person name="Baldrian P."/>
            <person name="Stursova M."/>
            <person name="Weitz H."/>
            <person name="Taylor A."/>
            <person name="Grigoriev I.V."/>
            <person name="Nagy L.G."/>
            <person name="Martin F."/>
            <person name="Kauserud H."/>
        </authorList>
    </citation>
    <scope>NUCLEOTIDE SEQUENCE</scope>
    <source>
        <strain evidence="2">CBHHK067</strain>
    </source>
</reference>
<feature type="transmembrane region" description="Helical" evidence="1">
    <location>
        <begin position="30"/>
        <end position="47"/>
    </location>
</feature>
<dbReference type="EMBL" id="JARKIE010000246">
    <property type="protein sequence ID" value="KAJ7661783.1"/>
    <property type="molecule type" value="Genomic_DNA"/>
</dbReference>
<keyword evidence="3" id="KW-1185">Reference proteome</keyword>
<dbReference type="PANTHER" id="PTHR35408">
    <property type="entry name" value="CHROMOSOME 15, WHOLE GENOME SHOTGUN SEQUENCE"/>
    <property type="match status" value="1"/>
</dbReference>
<evidence type="ECO:0000313" key="2">
    <source>
        <dbReference type="EMBL" id="KAJ7661783.1"/>
    </source>
</evidence>
<gene>
    <name evidence="2" type="ORF">B0H17DRAFT_953385</name>
</gene>
<protein>
    <submittedName>
        <fullName evidence="2">Uncharacterized protein</fullName>
    </submittedName>
</protein>
<dbReference type="AlphaFoldDB" id="A0AAD7G5K6"/>
<evidence type="ECO:0000313" key="3">
    <source>
        <dbReference type="Proteomes" id="UP001221757"/>
    </source>
</evidence>
<dbReference type="PANTHER" id="PTHR35408:SF3">
    <property type="entry name" value="GLYCOSYLTRANSFERASE 2-LIKE DOMAIN-CONTAINING PROTEIN"/>
    <property type="match status" value="1"/>
</dbReference>
<evidence type="ECO:0000256" key="1">
    <source>
        <dbReference type="SAM" id="Phobius"/>
    </source>
</evidence>